<keyword evidence="2" id="KW-1185">Reference proteome</keyword>
<dbReference type="KEGG" id="blau:DQQ01_12540"/>
<organism evidence="1 2">
    <name type="scientific">Blautia argi</name>
    <dbReference type="NCBI Taxonomy" id="1912897"/>
    <lineage>
        <taxon>Bacteria</taxon>
        <taxon>Bacillati</taxon>
        <taxon>Bacillota</taxon>
        <taxon>Clostridia</taxon>
        <taxon>Lachnospirales</taxon>
        <taxon>Lachnospiraceae</taxon>
        <taxon>Blautia</taxon>
    </lineage>
</organism>
<evidence type="ECO:0000313" key="2">
    <source>
        <dbReference type="Proteomes" id="UP000250003"/>
    </source>
</evidence>
<dbReference type="AlphaFoldDB" id="A0A2Z4UCT3"/>
<accession>A0A2Z4UCT3</accession>
<proteinExistence type="predicted"/>
<protein>
    <recommendedName>
        <fullName evidence="3">Phage tail family protein</fullName>
    </recommendedName>
</protein>
<dbReference type="Proteomes" id="UP000250003">
    <property type="component" value="Chromosome"/>
</dbReference>
<dbReference type="EMBL" id="CP030280">
    <property type="protein sequence ID" value="AWY98832.1"/>
    <property type="molecule type" value="Genomic_DNA"/>
</dbReference>
<evidence type="ECO:0008006" key="3">
    <source>
        <dbReference type="Google" id="ProtNLM"/>
    </source>
</evidence>
<sequence>MRIYYKTGTGSEIINLDQPPYWMQTGDFLDYVWEYEISGRHIGKLRKTVQEKEFTITVFGKTEEEYAHNINTLHQAFERDVLKNTPGRLYFGEYYLSCFVYTSEKTEWEYGCNSMDNTLGIIEANSFWRRETTHRYLPQQKPVEGDVQNPDISGEKLEGELLGHGAVVKDFPFDFLKPSNLKITYPLFGFPFDLVGTHGRRTLNNEAFTDTDFVMIIYGFVDNPNIQIAGHPYTVYATIYEGERLIIDSAAGTVKKIGRLGEETNLYNARRKDYSVFRKIPPGVQTVSWPGTYGVDIILYDERSEPKWSL</sequence>
<evidence type="ECO:0000313" key="1">
    <source>
        <dbReference type="EMBL" id="AWY98832.1"/>
    </source>
</evidence>
<name>A0A2Z4UCT3_9FIRM</name>
<dbReference type="OrthoDB" id="1779943at2"/>
<gene>
    <name evidence="1" type="ORF">DQQ01_12540</name>
</gene>
<reference evidence="2" key="1">
    <citation type="submission" date="2018-06" db="EMBL/GenBank/DDBJ databases">
        <title>Description of Blautia argi sp. nov., a new anaerobic isolated from dog feces.</title>
        <authorList>
            <person name="Chang Y.-H."/>
            <person name="Paek J."/>
            <person name="Shin Y."/>
        </authorList>
    </citation>
    <scope>NUCLEOTIDE SEQUENCE [LARGE SCALE GENOMIC DNA]</scope>
    <source>
        <strain evidence="2">KCTC 15426</strain>
    </source>
</reference>
<dbReference type="RefSeq" id="WP_111920318.1">
    <property type="nucleotide sequence ID" value="NZ_CP030280.1"/>
</dbReference>